<protein>
    <submittedName>
        <fullName evidence="2">Lipoprotein</fullName>
    </submittedName>
</protein>
<name>A0A9W6G056_9BACT</name>
<reference evidence="2" key="1">
    <citation type="submission" date="2022-12" db="EMBL/GenBank/DDBJ databases">
        <title>Reference genome sequencing for broad-spectrum identification of bacterial and archaeal isolates by mass spectrometry.</title>
        <authorList>
            <person name="Sekiguchi Y."/>
            <person name="Tourlousse D.M."/>
        </authorList>
    </citation>
    <scope>NUCLEOTIDE SEQUENCE</scope>
    <source>
        <strain evidence="2">H2</strain>
    </source>
</reference>
<sequence length="367" mass="41132">MKFVIPYMRRRIVAVAACGILFLLPVLPGCKFNKAQQENSRSVETLEPTAIDGKMTVAPPPQPEAPRFKPVSSSRVATPKNRYRTGENPEVAAQAGWPVKSPNPLPGAILPARRIVAYYGNPLSKRMGALGEHPKDDMLRRLKEEVSRWEKADPSKPVQPALHLIAVVAQGGPGKSGKYRMVMPDDVVNQVHGWAREANALMFIDIQTGHENIRTLLPRFEWILKNPDVHLGIDPEFNLVKSGAKPGTKIGTYDAADINYVTEYLSRLVKTNNLPPKVLTVHRFTRNGVTNARKITLRPEVQIVMHMDGWGAPSLKRDSYADYIVAEPVQYTGFKLFYHNDTKKGDPMMTPREVLLLDPKPLYVQYQ</sequence>
<evidence type="ECO:0000313" key="2">
    <source>
        <dbReference type="EMBL" id="GLI37982.1"/>
    </source>
</evidence>
<comment type="caution">
    <text evidence="2">The sequence shown here is derived from an EMBL/GenBank/DDBJ whole genome shotgun (WGS) entry which is preliminary data.</text>
</comment>
<evidence type="ECO:0000256" key="1">
    <source>
        <dbReference type="SAM" id="MobiDB-lite"/>
    </source>
</evidence>
<feature type="region of interest" description="Disordered" evidence="1">
    <location>
        <begin position="53"/>
        <end position="83"/>
    </location>
</feature>
<keyword evidence="2" id="KW-0449">Lipoprotein</keyword>
<gene>
    <name evidence="2" type="ORF">GHYDROH2_14830</name>
</gene>
<keyword evidence="3" id="KW-1185">Reference proteome</keyword>
<proteinExistence type="predicted"/>
<organism evidence="2 3">
    <name type="scientific">Geobacter hydrogenophilus</name>
    <dbReference type="NCBI Taxonomy" id="40983"/>
    <lineage>
        <taxon>Bacteria</taxon>
        <taxon>Pseudomonadati</taxon>
        <taxon>Thermodesulfobacteriota</taxon>
        <taxon>Desulfuromonadia</taxon>
        <taxon>Geobacterales</taxon>
        <taxon>Geobacteraceae</taxon>
        <taxon>Geobacter</taxon>
    </lineage>
</organism>
<dbReference type="RefSeq" id="WP_214186261.1">
    <property type="nucleotide sequence ID" value="NZ_BSDS01000001.1"/>
</dbReference>
<dbReference type="Proteomes" id="UP001144352">
    <property type="component" value="Unassembled WGS sequence"/>
</dbReference>
<dbReference type="AlphaFoldDB" id="A0A9W6G056"/>
<accession>A0A9W6G056</accession>
<dbReference type="EMBL" id="BSDS01000001">
    <property type="protein sequence ID" value="GLI37982.1"/>
    <property type="molecule type" value="Genomic_DNA"/>
</dbReference>
<evidence type="ECO:0000313" key="3">
    <source>
        <dbReference type="Proteomes" id="UP001144352"/>
    </source>
</evidence>